<sequence>MRLFVWAWAAASLSFHCIALLEERFVSFEVEADPAGASTQIDIANAPILVSKDDFVGVHMAANSLAKDLEQITRVPRTVANATWASIAADTNQGPVIIAGSVNSALIRDLSSQGVIDVSDIQGKWETFKTTAVQLPSSRQALIIAGSDKRGAIFGIYTLAEQSGKSPYHWFADVPAQKHSQIFALNKTTIHGEPTVRYRGLFINDEEPALNTWWARQHNATRYPLDSEFYAHVFDLLLRLKANYLWPAMWKSWTPPPGNIFFADDPRNQQLADDYGIVISTAHHEPMQMATNEWNETERGPWDWSKNKANVTKFFEEGIARAGKNESYFTIGMRGLGDEAANTQNAIEMLKDVFKVQRGIIKKYHGSETAVNQVWALYKEVASYYDAGLDPDDDITLLFPDDNQGNIYRLPTGNETERPGGTGVYFHFEYVGLPRSYKWHNTNNLGKVCKELLHSHLRGANRIWIMNVGDIKPMELPLNLAMDLAWNASSISFDSIPSYLVQYAAREFGPEHAEEIGDILMEHSRLVGLRRYEHVTPATFSTTAYYEAERVLSRWDYLSSRVNNITALLPAETEPAFFQLVAQPVLSGATFVSVAIKTAFNLRYARERRNSANLLASSVLEHFETAFDLIEQWDLMLDGKWADMMSQAVYDAVEEPKMWANPARDILSNLSYVQTRQNMQFSLGNLGIYAEGSSSPVEQGRWAESVDASMPTTNFAPLLPQLDPFAASQERIVEVFHRGDYRIPLNWTLDPWEETWLHITPTTGTLNSTHPDDKIILSIPDWSKVPAELNKTLLIGIRSTPSRYPYYDQIRLPILNFLPPNTFEGYPESSGGYISIEAPHFSPNFSTPNTSDIHFLPTPNLGTRSNTGSLALRPFLSARGDIYKAKEATAVYPIYLFSDSPPAAKHNVTVTVYINAGLDTDPRLKMEFSLTLDDQPANFQRVLGDYEKNPHAGDIPPEWLPHVADQVWTKKVNLGEVGEGRHEVVWRVNSPEVYLEKIVVDVRGVVKESYLGPGETRWVDATEELGNVRVGERRGKGWRGSWGKGKRGWRGRVGPGGLWL</sequence>
<dbReference type="Pfam" id="PF15979">
    <property type="entry name" value="Glyco_hydro_115"/>
    <property type="match status" value="1"/>
</dbReference>
<accession>A0AAN7A3Z8</accession>
<feature type="domain" description="Gylcosyl hydrolase 115 C-terminal" evidence="3">
    <location>
        <begin position="830"/>
        <end position="1015"/>
    </location>
</feature>
<dbReference type="PANTHER" id="PTHR37842:SF2">
    <property type="entry name" value="GYLCOSYL HYDROLASE 115 C-TERMINAL DOMAIN-CONTAINING PROTEIN"/>
    <property type="match status" value="1"/>
</dbReference>
<dbReference type="AlphaFoldDB" id="A0AAN7A3Z8"/>
<proteinExistence type="predicted"/>
<comment type="caution">
    <text evidence="4">The sequence shown here is derived from an EMBL/GenBank/DDBJ whole genome shotgun (WGS) entry which is preliminary data.</text>
</comment>
<dbReference type="EMBL" id="MU866543">
    <property type="protein sequence ID" value="KAK4171547.1"/>
    <property type="molecule type" value="Genomic_DNA"/>
</dbReference>
<dbReference type="Gene3D" id="3.30.379.10">
    <property type="entry name" value="Chitobiase/beta-hexosaminidase domain 2-like"/>
    <property type="match status" value="1"/>
</dbReference>
<evidence type="ECO:0000313" key="5">
    <source>
        <dbReference type="Proteomes" id="UP001302321"/>
    </source>
</evidence>
<evidence type="ECO:0000259" key="3">
    <source>
        <dbReference type="Pfam" id="PF17829"/>
    </source>
</evidence>
<dbReference type="InterPro" id="IPR029018">
    <property type="entry name" value="Hex-like_dom2"/>
</dbReference>
<dbReference type="InterPro" id="IPR042301">
    <property type="entry name" value="GH115_sf"/>
</dbReference>
<evidence type="ECO:0000313" key="4">
    <source>
        <dbReference type="EMBL" id="KAK4171547.1"/>
    </source>
</evidence>
<name>A0AAN7A3Z8_9PEZI</name>
<evidence type="ECO:0000256" key="1">
    <source>
        <dbReference type="ARBA" id="ARBA00022801"/>
    </source>
</evidence>
<dbReference type="PANTHER" id="PTHR37842">
    <property type="match status" value="1"/>
</dbReference>
<organism evidence="4 5">
    <name type="scientific">Triangularia setosa</name>
    <dbReference type="NCBI Taxonomy" id="2587417"/>
    <lineage>
        <taxon>Eukaryota</taxon>
        <taxon>Fungi</taxon>
        <taxon>Dikarya</taxon>
        <taxon>Ascomycota</taxon>
        <taxon>Pezizomycotina</taxon>
        <taxon>Sordariomycetes</taxon>
        <taxon>Sordariomycetidae</taxon>
        <taxon>Sordariales</taxon>
        <taxon>Podosporaceae</taxon>
        <taxon>Triangularia</taxon>
    </lineage>
</organism>
<keyword evidence="2" id="KW-0732">Signal</keyword>
<feature type="signal peptide" evidence="2">
    <location>
        <begin position="1"/>
        <end position="19"/>
    </location>
</feature>
<dbReference type="Gene3D" id="2.60.120.1620">
    <property type="match status" value="1"/>
</dbReference>
<dbReference type="Gene3D" id="1.20.58.2150">
    <property type="match status" value="1"/>
</dbReference>
<gene>
    <name evidence="4" type="ORF">QBC36DRAFT_366121</name>
</gene>
<protein>
    <recommendedName>
        <fullName evidence="3">Gylcosyl hydrolase 115 C-terminal domain-containing protein</fullName>
    </recommendedName>
</protein>
<reference evidence="4" key="2">
    <citation type="submission" date="2023-05" db="EMBL/GenBank/DDBJ databases">
        <authorList>
            <consortium name="Lawrence Berkeley National Laboratory"/>
            <person name="Steindorff A."/>
            <person name="Hensen N."/>
            <person name="Bonometti L."/>
            <person name="Westerberg I."/>
            <person name="Brannstrom I.O."/>
            <person name="Guillou S."/>
            <person name="Cros-Aarteil S."/>
            <person name="Calhoun S."/>
            <person name="Haridas S."/>
            <person name="Kuo A."/>
            <person name="Mondo S."/>
            <person name="Pangilinan J."/>
            <person name="Riley R."/>
            <person name="Labutti K."/>
            <person name="Andreopoulos B."/>
            <person name="Lipzen A."/>
            <person name="Chen C."/>
            <person name="Yanf M."/>
            <person name="Daum C."/>
            <person name="Ng V."/>
            <person name="Clum A."/>
            <person name="Ohm R."/>
            <person name="Martin F."/>
            <person name="Silar P."/>
            <person name="Natvig D."/>
            <person name="Lalanne C."/>
            <person name="Gautier V."/>
            <person name="Ament-Velasquez S.L."/>
            <person name="Kruys A."/>
            <person name="Hutchinson M.I."/>
            <person name="Powell A.J."/>
            <person name="Barry K."/>
            <person name="Miller A.N."/>
            <person name="Grigoriev I.V."/>
            <person name="Debuchy R."/>
            <person name="Gladieux P."/>
            <person name="Thoren M.H."/>
            <person name="Johannesson H."/>
        </authorList>
    </citation>
    <scope>NUCLEOTIDE SEQUENCE</scope>
    <source>
        <strain evidence="4">CBS 892.96</strain>
    </source>
</reference>
<keyword evidence="1" id="KW-0378">Hydrolase</keyword>
<dbReference type="GO" id="GO:0016787">
    <property type="term" value="F:hydrolase activity"/>
    <property type="evidence" value="ECO:0007669"/>
    <property type="project" value="UniProtKB-KW"/>
</dbReference>
<dbReference type="InterPro" id="IPR031924">
    <property type="entry name" value="GH115"/>
</dbReference>
<evidence type="ECO:0000256" key="2">
    <source>
        <dbReference type="SAM" id="SignalP"/>
    </source>
</evidence>
<dbReference type="Proteomes" id="UP001302321">
    <property type="component" value="Unassembled WGS sequence"/>
</dbReference>
<keyword evidence="5" id="KW-1185">Reference proteome</keyword>
<dbReference type="Pfam" id="PF17829">
    <property type="entry name" value="GH115_C"/>
    <property type="match status" value="1"/>
</dbReference>
<dbReference type="Gene3D" id="3.20.20.520">
    <property type="entry name" value="Glycosyl hydrolase family 115"/>
    <property type="match status" value="1"/>
</dbReference>
<feature type="chain" id="PRO_5042908607" description="Gylcosyl hydrolase 115 C-terminal domain-containing protein" evidence="2">
    <location>
        <begin position="20"/>
        <end position="1060"/>
    </location>
</feature>
<reference evidence="4" key="1">
    <citation type="journal article" date="2023" name="Mol. Phylogenet. Evol.">
        <title>Genome-scale phylogeny and comparative genomics of the fungal order Sordariales.</title>
        <authorList>
            <person name="Hensen N."/>
            <person name="Bonometti L."/>
            <person name="Westerberg I."/>
            <person name="Brannstrom I.O."/>
            <person name="Guillou S."/>
            <person name="Cros-Aarteil S."/>
            <person name="Calhoun S."/>
            <person name="Haridas S."/>
            <person name="Kuo A."/>
            <person name="Mondo S."/>
            <person name="Pangilinan J."/>
            <person name="Riley R."/>
            <person name="LaButti K."/>
            <person name="Andreopoulos B."/>
            <person name="Lipzen A."/>
            <person name="Chen C."/>
            <person name="Yan M."/>
            <person name="Daum C."/>
            <person name="Ng V."/>
            <person name="Clum A."/>
            <person name="Steindorff A."/>
            <person name="Ohm R.A."/>
            <person name="Martin F."/>
            <person name="Silar P."/>
            <person name="Natvig D.O."/>
            <person name="Lalanne C."/>
            <person name="Gautier V."/>
            <person name="Ament-Velasquez S.L."/>
            <person name="Kruys A."/>
            <person name="Hutchinson M.I."/>
            <person name="Powell A.J."/>
            <person name="Barry K."/>
            <person name="Miller A.N."/>
            <person name="Grigoriev I.V."/>
            <person name="Debuchy R."/>
            <person name="Gladieux P."/>
            <person name="Hiltunen Thoren M."/>
            <person name="Johannesson H."/>
        </authorList>
    </citation>
    <scope>NUCLEOTIDE SEQUENCE</scope>
    <source>
        <strain evidence="4">CBS 892.96</strain>
    </source>
</reference>
<dbReference type="InterPro" id="IPR041437">
    <property type="entry name" value="GH115_C"/>
</dbReference>